<protein>
    <submittedName>
        <fullName evidence="1">Uncharacterized protein</fullName>
    </submittedName>
</protein>
<name>A0A1H7FPM5_9PROT</name>
<sequence>MIRTAILFSSHLLGETVLARLGKLRAEAPPGHDVFFYYDETKLRHSQVTRRAGGAIPHGSYDWSQYKRPCGYFPGKIPGNEDGMLLSAFHRLPGYDYYWYLEYDVVYSGHWEDFFSGFADNSADMLSTSITRHDQIPDWPLWKSLELPDGITLPSEKWLRSFNPILRLSRAALETLAAEYHQHAWAGHSECVMPTVLDYRGLRIEDIGGDGEFVPQGRENYFYRNNRMDKSLSPGTFVFRPAMAAPGSEPNLLWHPVKDPDHHTWDKASGLPAFLSTRLSALIKRNKLI</sequence>
<dbReference type="Proteomes" id="UP000198620">
    <property type="component" value="Unassembled WGS sequence"/>
</dbReference>
<dbReference type="OrthoDB" id="7943907at2"/>
<dbReference type="RefSeq" id="WP_090825648.1">
    <property type="nucleotide sequence ID" value="NZ_FOBH01000001.1"/>
</dbReference>
<dbReference type="EMBL" id="FOBH01000001">
    <property type="protein sequence ID" value="SEK28056.1"/>
    <property type="molecule type" value="Genomic_DNA"/>
</dbReference>
<evidence type="ECO:0000313" key="1">
    <source>
        <dbReference type="EMBL" id="SEK28056.1"/>
    </source>
</evidence>
<keyword evidence="2" id="KW-1185">Reference proteome</keyword>
<proteinExistence type="predicted"/>
<gene>
    <name evidence="1" type="ORF">SAMN05216387_10154</name>
</gene>
<evidence type="ECO:0000313" key="2">
    <source>
        <dbReference type="Proteomes" id="UP000198620"/>
    </source>
</evidence>
<reference evidence="1 2" key="1">
    <citation type="submission" date="2016-10" db="EMBL/GenBank/DDBJ databases">
        <authorList>
            <person name="de Groot N.N."/>
        </authorList>
    </citation>
    <scope>NUCLEOTIDE SEQUENCE [LARGE SCALE GENOMIC DNA]</scope>
    <source>
        <strain evidence="1 2">Nv1</strain>
    </source>
</reference>
<organism evidence="1 2">
    <name type="scientific">Nitrosovibrio tenuis</name>
    <dbReference type="NCBI Taxonomy" id="1233"/>
    <lineage>
        <taxon>Bacteria</taxon>
        <taxon>Pseudomonadati</taxon>
        <taxon>Pseudomonadota</taxon>
        <taxon>Betaproteobacteria</taxon>
        <taxon>Nitrosomonadales</taxon>
        <taxon>Nitrosomonadaceae</taxon>
        <taxon>Nitrosovibrio</taxon>
    </lineage>
</organism>
<dbReference type="AlphaFoldDB" id="A0A1H7FPM5"/>
<accession>A0A1H7FPM5</accession>